<accession>A0A6G8QDR7</accession>
<name>A0A6G8QDR7_9ACTN</name>
<organism evidence="3 4">
    <name type="scientific">Rubrobacter tropicus</name>
    <dbReference type="NCBI Taxonomy" id="2653851"/>
    <lineage>
        <taxon>Bacteria</taxon>
        <taxon>Bacillati</taxon>
        <taxon>Actinomycetota</taxon>
        <taxon>Rubrobacteria</taxon>
        <taxon>Rubrobacterales</taxon>
        <taxon>Rubrobacteraceae</taxon>
        <taxon>Rubrobacter</taxon>
    </lineage>
</organism>
<evidence type="ECO:0000313" key="3">
    <source>
        <dbReference type="EMBL" id="QIN84619.1"/>
    </source>
</evidence>
<reference evidence="3 4" key="1">
    <citation type="submission" date="2019-10" db="EMBL/GenBank/DDBJ databases">
        <title>Rubrobacter sp nov SCSIO 52090 isolated from a deep-sea sediment in the South China Sea.</title>
        <authorList>
            <person name="Chen R.W."/>
        </authorList>
    </citation>
    <scope>NUCLEOTIDE SEQUENCE [LARGE SCALE GENOMIC DNA]</scope>
    <source>
        <strain evidence="3 4">SCSIO 52909</strain>
    </source>
</reference>
<keyword evidence="2" id="KW-1133">Transmembrane helix</keyword>
<sequence>MSGLPQGGFRQRGQSGRRRILVACGVLFLLLLAWSYAVLSYGGRGESGGSAPSEARTVPSDNGASEATGNAPETGREAVPDDTAYVEDGAGGRPDGDVAGGARPEQDPAAGVADPSRTGTEEGSSEPEGYRPDPLGTGASAGDLAPTDEERVRFAAARFVTAAYGYSGDDEDAYNQGVGSTVAWPVFYESPGSKEIERYAAQVGESGTRSAALLSRFELTRSGGPTASGYAHFETGEGYGPDGGLTGRKLSYRQKMTLVRSGGDWVVKHTDEIEET</sequence>
<dbReference type="AlphaFoldDB" id="A0A6G8QDR7"/>
<keyword evidence="4" id="KW-1185">Reference proteome</keyword>
<evidence type="ECO:0000313" key="4">
    <source>
        <dbReference type="Proteomes" id="UP000501452"/>
    </source>
</evidence>
<protein>
    <submittedName>
        <fullName evidence="3">Uncharacterized protein</fullName>
    </submittedName>
</protein>
<gene>
    <name evidence="3" type="ORF">GBA63_19670</name>
</gene>
<dbReference type="RefSeq" id="WP_166178985.1">
    <property type="nucleotide sequence ID" value="NZ_CP045119.1"/>
</dbReference>
<evidence type="ECO:0000256" key="2">
    <source>
        <dbReference type="SAM" id="Phobius"/>
    </source>
</evidence>
<dbReference type="EMBL" id="CP045119">
    <property type="protein sequence ID" value="QIN84619.1"/>
    <property type="molecule type" value="Genomic_DNA"/>
</dbReference>
<dbReference type="KEGG" id="rub:GBA63_19670"/>
<proteinExistence type="predicted"/>
<evidence type="ECO:0000256" key="1">
    <source>
        <dbReference type="SAM" id="MobiDB-lite"/>
    </source>
</evidence>
<keyword evidence="2" id="KW-0472">Membrane</keyword>
<dbReference type="Proteomes" id="UP000501452">
    <property type="component" value="Chromosome"/>
</dbReference>
<keyword evidence="2" id="KW-0812">Transmembrane</keyword>
<feature type="compositionally biased region" description="Polar residues" evidence="1">
    <location>
        <begin position="59"/>
        <end position="68"/>
    </location>
</feature>
<feature type="region of interest" description="Disordered" evidence="1">
    <location>
        <begin position="44"/>
        <end position="144"/>
    </location>
</feature>
<feature type="transmembrane region" description="Helical" evidence="2">
    <location>
        <begin position="20"/>
        <end position="39"/>
    </location>
</feature>